<proteinExistence type="predicted"/>
<evidence type="ECO:0000313" key="4">
    <source>
        <dbReference type="Proteomes" id="UP001570071"/>
    </source>
</evidence>
<feature type="signal peptide" evidence="2">
    <location>
        <begin position="1"/>
        <end position="18"/>
    </location>
</feature>
<feature type="compositionally biased region" description="Basic and acidic residues" evidence="1">
    <location>
        <begin position="64"/>
        <end position="83"/>
    </location>
</feature>
<keyword evidence="4" id="KW-1185">Reference proteome</keyword>
<keyword evidence="2" id="KW-0732">Signal</keyword>
<feature type="region of interest" description="Disordered" evidence="1">
    <location>
        <begin position="177"/>
        <end position="206"/>
    </location>
</feature>
<gene>
    <name evidence="3" type="ORF">AB6D66_01140</name>
</gene>
<name>A0ABV4MRA8_9VIBR</name>
<dbReference type="Pfam" id="PF09676">
    <property type="entry name" value="TraV"/>
    <property type="match status" value="1"/>
</dbReference>
<keyword evidence="3" id="KW-0449">Lipoprotein</keyword>
<feature type="chain" id="PRO_5045729370" evidence="2">
    <location>
        <begin position="19"/>
        <end position="206"/>
    </location>
</feature>
<accession>A0ABV4MRA8</accession>
<comment type="caution">
    <text evidence="3">The sequence shown here is derived from an EMBL/GenBank/DDBJ whole genome shotgun (WGS) entry which is preliminary data.</text>
</comment>
<dbReference type="PROSITE" id="PS51257">
    <property type="entry name" value="PROKAR_LIPOPROTEIN"/>
    <property type="match status" value="1"/>
</dbReference>
<feature type="region of interest" description="Disordered" evidence="1">
    <location>
        <begin position="64"/>
        <end position="92"/>
    </location>
</feature>
<dbReference type="RefSeq" id="WP_269336772.1">
    <property type="nucleotide sequence ID" value="NZ_JBFSSG010000001.1"/>
</dbReference>
<dbReference type="EMBL" id="JBFSSG010000001">
    <property type="protein sequence ID" value="MEZ8719652.1"/>
    <property type="molecule type" value="Genomic_DNA"/>
</dbReference>
<dbReference type="InterPro" id="IPR014118">
    <property type="entry name" value="T4SS_TraV"/>
</dbReference>
<evidence type="ECO:0000313" key="3">
    <source>
        <dbReference type="EMBL" id="MEZ8719652.1"/>
    </source>
</evidence>
<dbReference type="Proteomes" id="UP001570071">
    <property type="component" value="Unassembled WGS sequence"/>
</dbReference>
<reference evidence="3 4" key="1">
    <citation type="journal article" date="2024" name="ISME J.">
        <title>Tailless and filamentous prophages are predominant in marine Vibrio.</title>
        <authorList>
            <person name="Steensen K."/>
            <person name="Seneca J."/>
            <person name="Bartlau N."/>
            <person name="Yu X.A."/>
            <person name="Hussain F.A."/>
            <person name="Polz M.F."/>
        </authorList>
    </citation>
    <scope>NUCLEOTIDE SEQUENCE [LARGE SCALE GENOMIC DNA]</scope>
    <source>
        <strain evidence="3 4">10N.239.312.F12</strain>
    </source>
</reference>
<sequence>MKLSRLNKALIVSGLVLATSGCTTLFEVGEAPTECPKATSGGVTCMSAREVWKLTDNQANLEDARTRSKGEVVEESGRDEGDAVIHNPYPGGTPAERQAIYRDINRNRDAMAAPEPIAVRQRAKVLRVLMNSWEDDFGRLHMPGYTYVEIEERKWVVGRGASSNPARITPLSIRKQSLTDERKNNPVADNSMGIIQPVPVPAKPYK</sequence>
<protein>
    <submittedName>
        <fullName evidence="3">TraV family lipoprotein</fullName>
    </submittedName>
</protein>
<evidence type="ECO:0000256" key="1">
    <source>
        <dbReference type="SAM" id="MobiDB-lite"/>
    </source>
</evidence>
<organism evidence="3 4">
    <name type="scientific">Vibrio pomeroyi</name>
    <dbReference type="NCBI Taxonomy" id="198832"/>
    <lineage>
        <taxon>Bacteria</taxon>
        <taxon>Pseudomonadati</taxon>
        <taxon>Pseudomonadota</taxon>
        <taxon>Gammaproteobacteria</taxon>
        <taxon>Vibrionales</taxon>
        <taxon>Vibrionaceae</taxon>
        <taxon>Vibrio</taxon>
    </lineage>
</organism>
<evidence type="ECO:0000256" key="2">
    <source>
        <dbReference type="SAM" id="SignalP"/>
    </source>
</evidence>